<dbReference type="EMBL" id="WIXP02000016">
    <property type="protein sequence ID" value="KAF6198472.1"/>
    <property type="molecule type" value="Genomic_DNA"/>
</dbReference>
<sequence length="262" mass="28346">MFIAGAHHGQLNSTEVLSGQKFLGFPSFGFPSIGYPSAGYPSVGYPSAGYPSVGYPSVGYPSVGYPSVGYPSVGYPSVRYPSVGYPSVYPGSVYRNPYQPRCRPFGTTVQICHQCTTSTLGFIGKLEHMILSLPMAIIRGVIRIPANIVGTALNMGQNVLQVCQNANTNLEYFAETVFSIPARIMSKTIKLFLDFLNRILSWGQSCQGAEYCQQPLPAINGIGPCAGMWPCRQPVACVERVCNQASRALHEEALQSDLKADQ</sequence>
<dbReference type="OrthoDB" id="10052741at2759"/>
<accession>A0A8S9WP00</accession>
<dbReference type="Proteomes" id="UP000466442">
    <property type="component" value="Linkage Group LG16"/>
</dbReference>
<evidence type="ECO:0000313" key="2">
    <source>
        <dbReference type="Proteomes" id="UP000466442"/>
    </source>
</evidence>
<name>A0A8S9WP00_APOLU</name>
<dbReference type="AlphaFoldDB" id="A0A8S9WP00"/>
<organism evidence="1 2">
    <name type="scientific">Apolygus lucorum</name>
    <name type="common">Small green plant bug</name>
    <name type="synonym">Lygocoris lucorum</name>
    <dbReference type="NCBI Taxonomy" id="248454"/>
    <lineage>
        <taxon>Eukaryota</taxon>
        <taxon>Metazoa</taxon>
        <taxon>Ecdysozoa</taxon>
        <taxon>Arthropoda</taxon>
        <taxon>Hexapoda</taxon>
        <taxon>Insecta</taxon>
        <taxon>Pterygota</taxon>
        <taxon>Neoptera</taxon>
        <taxon>Paraneoptera</taxon>
        <taxon>Hemiptera</taxon>
        <taxon>Heteroptera</taxon>
        <taxon>Panheteroptera</taxon>
        <taxon>Cimicomorpha</taxon>
        <taxon>Miridae</taxon>
        <taxon>Mirini</taxon>
        <taxon>Apolygus</taxon>
    </lineage>
</organism>
<evidence type="ECO:0000313" key="1">
    <source>
        <dbReference type="EMBL" id="KAF6198472.1"/>
    </source>
</evidence>
<protein>
    <submittedName>
        <fullName evidence="1">Uncharacterized protein</fullName>
    </submittedName>
</protein>
<comment type="caution">
    <text evidence="1">The sequence shown here is derived from an EMBL/GenBank/DDBJ whole genome shotgun (WGS) entry which is preliminary data.</text>
</comment>
<reference evidence="1" key="1">
    <citation type="journal article" date="2021" name="Mol. Ecol. Resour.">
        <title>Apolygus lucorum genome provides insights into omnivorousness and mesophyll feeding.</title>
        <authorList>
            <person name="Liu Y."/>
            <person name="Liu H."/>
            <person name="Wang H."/>
            <person name="Huang T."/>
            <person name="Liu B."/>
            <person name="Yang B."/>
            <person name="Yin L."/>
            <person name="Li B."/>
            <person name="Zhang Y."/>
            <person name="Zhang S."/>
            <person name="Jiang F."/>
            <person name="Zhang X."/>
            <person name="Ren Y."/>
            <person name="Wang B."/>
            <person name="Wang S."/>
            <person name="Lu Y."/>
            <person name="Wu K."/>
            <person name="Fan W."/>
            <person name="Wang G."/>
        </authorList>
    </citation>
    <scope>NUCLEOTIDE SEQUENCE</scope>
    <source>
        <strain evidence="1">12Hb</strain>
    </source>
</reference>
<gene>
    <name evidence="1" type="ORF">GE061_008220</name>
</gene>
<keyword evidence="2" id="KW-1185">Reference proteome</keyword>
<proteinExistence type="predicted"/>